<dbReference type="Gene3D" id="2.10.260.10">
    <property type="match status" value="1"/>
</dbReference>
<name>A0A1H8A0P2_9FIRM</name>
<proteinExistence type="predicted"/>
<accession>A0A1H8A0P2</accession>
<keyword evidence="2" id="KW-1185">Reference proteome</keyword>
<reference evidence="1 2" key="1">
    <citation type="submission" date="2016-10" db="EMBL/GenBank/DDBJ databases">
        <authorList>
            <person name="de Groot N.N."/>
        </authorList>
    </citation>
    <scope>NUCLEOTIDE SEQUENCE [LARGE SCALE GENOMIC DNA]</scope>
    <source>
        <strain evidence="1 2">CGMCC 1.5070</strain>
    </source>
</reference>
<evidence type="ECO:0000313" key="1">
    <source>
        <dbReference type="EMBL" id="SEM63359.1"/>
    </source>
</evidence>
<organism evidence="1 2">
    <name type="scientific">Hydrogenoanaerobacterium saccharovorans</name>
    <dbReference type="NCBI Taxonomy" id="474960"/>
    <lineage>
        <taxon>Bacteria</taxon>
        <taxon>Bacillati</taxon>
        <taxon>Bacillota</taxon>
        <taxon>Clostridia</taxon>
        <taxon>Eubacteriales</taxon>
        <taxon>Oscillospiraceae</taxon>
        <taxon>Hydrogenoanaerobacterium</taxon>
    </lineage>
</organism>
<dbReference type="EMBL" id="FOCG01000001">
    <property type="protein sequence ID" value="SEM63359.1"/>
    <property type="molecule type" value="Genomic_DNA"/>
</dbReference>
<evidence type="ECO:0008006" key="3">
    <source>
        <dbReference type="Google" id="ProtNLM"/>
    </source>
</evidence>
<dbReference type="SUPFAM" id="SSF89447">
    <property type="entry name" value="AbrB/MazE/MraZ-like"/>
    <property type="match status" value="1"/>
</dbReference>
<sequence length="34" mass="3948">MVRRKADELGRLILPLEIRKKMNIGIHTVVNVSF</sequence>
<dbReference type="InterPro" id="IPR037914">
    <property type="entry name" value="SpoVT-AbrB_sf"/>
</dbReference>
<evidence type="ECO:0000313" key="2">
    <source>
        <dbReference type="Proteomes" id="UP000199158"/>
    </source>
</evidence>
<dbReference type="AlphaFoldDB" id="A0A1H8A0P2"/>
<protein>
    <recommendedName>
        <fullName evidence="3">Looped-hinge helix DNA binding domain-containing protein, AbrB family</fullName>
    </recommendedName>
</protein>
<dbReference type="Proteomes" id="UP000199158">
    <property type="component" value="Unassembled WGS sequence"/>
</dbReference>
<gene>
    <name evidence="1" type="ORF">SAMN05216180_0981</name>
</gene>